<dbReference type="InterPro" id="IPR012337">
    <property type="entry name" value="RNaseH-like_sf"/>
</dbReference>
<organism evidence="5 6">
    <name type="scientific">Tilletia caries</name>
    <name type="common">wheat bunt fungus</name>
    <dbReference type="NCBI Taxonomy" id="13290"/>
    <lineage>
        <taxon>Eukaryota</taxon>
        <taxon>Fungi</taxon>
        <taxon>Dikarya</taxon>
        <taxon>Basidiomycota</taxon>
        <taxon>Ustilaginomycotina</taxon>
        <taxon>Exobasidiomycetes</taxon>
        <taxon>Tilletiales</taxon>
        <taxon>Tilletiaceae</taxon>
        <taxon>Tilletia</taxon>
    </lineage>
</organism>
<dbReference type="PANTHER" id="PTHR10267">
    <property type="entry name" value="DNA POLYMERASE SUBUNIT GAMMA-1"/>
    <property type="match status" value="1"/>
</dbReference>
<dbReference type="SUPFAM" id="SSF53098">
    <property type="entry name" value="Ribonuclease H-like"/>
    <property type="match status" value="1"/>
</dbReference>
<reference evidence="5" key="2">
    <citation type="journal article" date="2019" name="IMA Fungus">
        <title>Genome sequencing and comparison of five Tilletia species to identify candidate genes for the detection of regulated species infecting wheat.</title>
        <authorList>
            <person name="Nguyen H.D.T."/>
            <person name="Sultana T."/>
            <person name="Kesanakurti P."/>
            <person name="Hambleton S."/>
        </authorList>
    </citation>
    <scope>NUCLEOTIDE SEQUENCE</scope>
    <source>
        <strain evidence="5">DAOMC 238032</strain>
    </source>
</reference>
<comment type="caution">
    <text evidence="5">The sequence shown here is derived from an EMBL/GenBank/DDBJ whole genome shotgun (WGS) entry which is preliminary data.</text>
</comment>
<feature type="domain" description="DNA-directed DNA polymerase family A palm" evidence="3">
    <location>
        <begin position="1139"/>
        <end position="1381"/>
    </location>
</feature>
<dbReference type="Pfam" id="PF18136">
    <property type="entry name" value="DNApol_Exo"/>
    <property type="match status" value="3"/>
</dbReference>
<evidence type="ECO:0000313" key="7">
    <source>
        <dbReference type="Proteomes" id="UP000836402"/>
    </source>
</evidence>
<evidence type="ECO:0000313" key="5">
    <source>
        <dbReference type="EMBL" id="KAE8264049.1"/>
    </source>
</evidence>
<dbReference type="InterPro" id="IPR041336">
    <property type="entry name" value="DNApol_Exo"/>
</dbReference>
<gene>
    <name evidence="5" type="ORF">A4X03_0g1231</name>
    <name evidence="4" type="ORF">JKIAZH3_G6991</name>
</gene>
<dbReference type="GO" id="GO:0003677">
    <property type="term" value="F:DNA binding"/>
    <property type="evidence" value="ECO:0007669"/>
    <property type="project" value="InterPro"/>
</dbReference>
<dbReference type="GO" id="GO:0003887">
    <property type="term" value="F:DNA-directed DNA polymerase activity"/>
    <property type="evidence" value="ECO:0007669"/>
    <property type="project" value="InterPro"/>
</dbReference>
<dbReference type="Gene3D" id="1.10.150.20">
    <property type="entry name" value="5' to 3' exonuclease, C-terminal subdomain"/>
    <property type="match status" value="1"/>
</dbReference>
<keyword evidence="7" id="KW-1185">Reference proteome</keyword>
<protein>
    <recommendedName>
        <fullName evidence="1">Mitochondrial DNA polymerase catalytic subunit</fullName>
    </recommendedName>
</protein>
<feature type="compositionally biased region" description="Basic and acidic residues" evidence="2">
    <location>
        <begin position="1545"/>
        <end position="1558"/>
    </location>
</feature>
<dbReference type="GO" id="GO:0005760">
    <property type="term" value="C:gamma DNA polymerase complex"/>
    <property type="evidence" value="ECO:0007669"/>
    <property type="project" value="InterPro"/>
</dbReference>
<dbReference type="Gene3D" id="3.30.420.390">
    <property type="match status" value="2"/>
</dbReference>
<proteinExistence type="predicted"/>
<dbReference type="InterPro" id="IPR002297">
    <property type="entry name" value="DNA-dir_DNA_pol_A_mt"/>
</dbReference>
<sequence>MHRQLSRSLLSRAGDGACRSPALIPVERTRFYAAAPQLRDDDFEEESNHARAPEPAPRNPVGVQLLSRPLHAQVFPPLPPDYPQANQPPPLRPEALSLSLAHLRTHGLDPGQAAVLKPTAFTLPQLQGANLSEHFWQLGREAAQPWLSMAEEFAALQRETHTFTATSGSQLLSAPSTGEDYGAVPTQQDDGEMGYLAPEDWLALDPSSRSLLHPRRPQWKWQSGWTMYPFLTAAASNSEHTAAALGEGISIPHPPLDDSALVFDVETLVNSGPWPVMATALGRKGWYAWLSPWLTGESDSNQHLIPFGSHSDEARHNSPPRLIVGHNVGYDRARILDEYSIERPPIRYLDTMSLHVAIRGISSPQRPAYMKKRKERQEAAEALIKEERDLKLMAKEEVKRILAETLGVQPSSDGSGGNEEDTLMHLLEDDDTDRAAAEVHAIFEVGEDSSSKAQAKSEAARAEAAAAVTSMLRELQAKRAEVAAATEAESEGDLESSGAAPSSATNAGSTEGGDGTVEWHEVTSRNSLLEVAALHCNLRLDKDIRNTFVDSDSTVDTLRKDWVNLLNYCAADTAATHSVLQAVLPLFRKQCPHPATFAGVLGMGSMILPVHAEQWNTYKNTSEAIWKKMSDEVETALKQRAEEVMRAGVRHRSQVSGDAAIDYVETDPWLKQLDWTPKKPKQRRLKVEADSNAPASASAETGPQTLDSATHIAVPKWYRDAASRTQAKGGLTLRSPLAHALLELRYRKRYKIVKEEEWIAVRKTKKGKETGRVELGTSSPFAKAFAYKSDITSASTIGQEALDALEDGHNEDACDALERCAWDLVEAYRRNKANTGTDGPLGDFDLPWEWVPAQRSRLPYASAYDPSTLPQSKDPPASPQKDKESSTAALSWWPKWYWDIVKLTRASPDEADAEPAAVETDRGHHPAMELSVRSRIAPLLLQLTWKGCPLFHSREFGWTYRQLPADVQAAGDASSTNRRKPLIFKLEADQSLSDATRTEDANFHKLPHASGEEANVGSPFSKSFMPYFENQTLQAGLSVKKSGDRGASEKVPGSDAAQKAMSLNSECAYWVSARDRIMNQMVVQQGQAGAIISRDGASGDAMANLAVILPQVITMGTITRRAIERTWLTASNAKKNRVGSELKSMVKAPPGWRIVGADVDSEELWICSVMGDAQFGMHGATAVGWMTLEGTKSLGTDLHSKTASILGTSRNQAKVFNYSRIYGAGIKHATQLMLKANPKLSTAEAADRAKALYRATKGLNTHRSEYFGRKFWHGGTESYVFNKLEAIALSENPQTPALDCGITAALSREYLPKANPNVLDKTKVGGDYMPSRINWVVQSSGVDYLHLLISSMEHLCKKYDISARFMLSVHDEVRYLCREEDQYRTALALQVSNLWTRSMFAYKLEMDDLPQSCAFFAQVDIDHVLRKEVDDPCITPSHPKPIPHGEALDIEAILERTNSGTLRADGQPMHWEAPIPISDQPVAYPPYQPTHQQHRSIGPQGQYYLEAQATSDVNEIRALDKRAKLEELMAREDHKVRRKGAASPAEKKETSRKPRQVDSDPSEPVPKRRRSKASTAELEEAWLDECAGTAIEEKTPRKRSYSTKRTGTLAASGARRNVTSTRATGEAQYSTAAIRSTASDLRLKGSLLKDIQDMAALIPSRVAIRGPGRPFYRLREHRMKVLWGLYRPILRLCPATCVTLRAYLKSRFKSKKRLVTRTQTNMLIEQAEWWLTLLRLNAKGDAKARAQVERQDRRLKKQDTKRSYREQERRFENQWINPPPIPHISGSVLRPTKDNPPLPRYKPVQPLPVTMTIVRRRRQRARLFEHLKDVVHFRDSIASDRQAERDYLPQVTEGQSRSTFGASNGWDDFISSEVSRVRNVENRAKERESMMMPEKILRKATSARRARERVAEMLKIRKGKERREKGTETKVPSGSRDHWWR</sequence>
<dbReference type="InterPro" id="IPR043502">
    <property type="entry name" value="DNA/RNA_pol_sf"/>
</dbReference>
<evidence type="ECO:0000313" key="4">
    <source>
        <dbReference type="EMBL" id="CAD6953438.1"/>
    </source>
</evidence>
<dbReference type="Proteomes" id="UP000077671">
    <property type="component" value="Unassembled WGS sequence"/>
</dbReference>
<evidence type="ECO:0000313" key="6">
    <source>
        <dbReference type="Proteomes" id="UP000077671"/>
    </source>
</evidence>
<evidence type="ECO:0000259" key="3">
    <source>
        <dbReference type="SMART" id="SM00482"/>
    </source>
</evidence>
<accession>A0A177V5I5</accession>
<feature type="compositionally biased region" description="Polar residues" evidence="2">
    <location>
        <begin position="693"/>
        <end position="706"/>
    </location>
</feature>
<dbReference type="SUPFAM" id="SSF56672">
    <property type="entry name" value="DNA/RNA polymerases"/>
    <property type="match status" value="1"/>
</dbReference>
<name>A0A177V5I5_9BASI</name>
<dbReference type="PANTHER" id="PTHR10267:SF0">
    <property type="entry name" value="DNA POLYMERASE SUBUNIT GAMMA-1"/>
    <property type="match status" value="1"/>
</dbReference>
<evidence type="ECO:0000256" key="1">
    <source>
        <dbReference type="ARBA" id="ARBA00031966"/>
    </source>
</evidence>
<dbReference type="GO" id="GO:0006264">
    <property type="term" value="P:mitochondrial DNA replication"/>
    <property type="evidence" value="ECO:0007669"/>
    <property type="project" value="TreeGrafter"/>
</dbReference>
<dbReference type="InterPro" id="IPR001098">
    <property type="entry name" value="DNA-dir_DNA_pol_A_palm_dom"/>
</dbReference>
<dbReference type="EMBL" id="LWDD02000094">
    <property type="protein sequence ID" value="KAE8264049.1"/>
    <property type="molecule type" value="Genomic_DNA"/>
</dbReference>
<feature type="region of interest" description="Disordered" evidence="2">
    <location>
        <begin position="680"/>
        <end position="706"/>
    </location>
</feature>
<dbReference type="Proteomes" id="UP000836402">
    <property type="component" value="Unassembled WGS sequence"/>
</dbReference>
<feature type="region of interest" description="Disordered" evidence="2">
    <location>
        <begin position="1594"/>
        <end position="1624"/>
    </location>
</feature>
<dbReference type="Pfam" id="PF00476">
    <property type="entry name" value="DNA_pol_A"/>
    <property type="match status" value="1"/>
</dbReference>
<dbReference type="SMART" id="SM00482">
    <property type="entry name" value="POLAc"/>
    <property type="match status" value="1"/>
</dbReference>
<feature type="region of interest" description="Disordered" evidence="2">
    <location>
        <begin position="37"/>
        <end position="60"/>
    </location>
</feature>
<feature type="region of interest" description="Disordered" evidence="2">
    <location>
        <begin position="862"/>
        <end position="886"/>
    </location>
</feature>
<feature type="region of interest" description="Disordered" evidence="2">
    <location>
        <begin position="1530"/>
        <end position="1577"/>
    </location>
</feature>
<feature type="region of interest" description="Disordered" evidence="2">
    <location>
        <begin position="1914"/>
        <end position="1941"/>
    </location>
</feature>
<dbReference type="EMBL" id="CAJHJG010005905">
    <property type="protein sequence ID" value="CAD6953438.1"/>
    <property type="molecule type" value="Genomic_DNA"/>
</dbReference>
<dbReference type="GO" id="GO:0008408">
    <property type="term" value="F:3'-5' exonuclease activity"/>
    <property type="evidence" value="ECO:0007669"/>
    <property type="project" value="TreeGrafter"/>
</dbReference>
<reference evidence="5" key="1">
    <citation type="submission" date="2016-04" db="EMBL/GenBank/DDBJ databases">
        <authorList>
            <person name="Nguyen H.D."/>
            <person name="Kesanakurti P."/>
            <person name="Cullis J."/>
            <person name="Levesque C.A."/>
            <person name="Hambleton S."/>
        </authorList>
    </citation>
    <scope>NUCLEOTIDE SEQUENCE</scope>
    <source>
        <strain evidence="5">DAOMC 238032</strain>
    </source>
</reference>
<evidence type="ECO:0000256" key="2">
    <source>
        <dbReference type="SAM" id="MobiDB-lite"/>
    </source>
</evidence>
<feature type="compositionally biased region" description="Polar residues" evidence="2">
    <location>
        <begin position="499"/>
        <end position="509"/>
    </location>
</feature>
<feature type="region of interest" description="Disordered" evidence="2">
    <location>
        <begin position="482"/>
        <end position="517"/>
    </location>
</feature>
<reference evidence="4" key="3">
    <citation type="submission" date="2020-10" db="EMBL/GenBank/DDBJ databases">
        <authorList>
            <person name="Sedaghatjoo S."/>
        </authorList>
    </citation>
    <scope>NUCLEOTIDE SEQUENCE</scope>
    <source>
        <strain evidence="4">AZH3</strain>
    </source>
</reference>
<feature type="compositionally biased region" description="Basic and acidic residues" evidence="2">
    <location>
        <begin position="1914"/>
        <end position="1928"/>
    </location>
</feature>